<reference evidence="2 3" key="1">
    <citation type="submission" date="2020-06" db="EMBL/GenBank/DDBJ databases">
        <authorList>
            <person name="Kang J."/>
        </authorList>
    </citation>
    <scope>NUCLEOTIDE SEQUENCE [LARGE SCALE GENOMIC DNA]</scope>
    <source>
        <strain evidence="2 3">DCY120</strain>
    </source>
</reference>
<feature type="transmembrane region" description="Helical" evidence="1">
    <location>
        <begin position="20"/>
        <end position="41"/>
    </location>
</feature>
<gene>
    <name evidence="2" type="ORF">HU830_08305</name>
</gene>
<sequence length="56" mass="6726">MFCNCNRGEIQLKAFWKNPVVHFIGMTVFYFVILMILIYLYSYAGINNSKFLYNEF</sequence>
<dbReference type="EMBL" id="JABZEC010000009">
    <property type="protein sequence ID" value="NVY97121.1"/>
    <property type="molecule type" value="Genomic_DNA"/>
</dbReference>
<evidence type="ECO:0000256" key="1">
    <source>
        <dbReference type="SAM" id="Phobius"/>
    </source>
</evidence>
<keyword evidence="3" id="KW-1185">Reference proteome</keyword>
<evidence type="ECO:0000313" key="3">
    <source>
        <dbReference type="Proteomes" id="UP000563523"/>
    </source>
</evidence>
<dbReference type="Pfam" id="PF12459">
    <property type="entry name" value="DltX"/>
    <property type="match status" value="1"/>
</dbReference>
<keyword evidence="1" id="KW-1133">Transmembrane helix</keyword>
<comment type="caution">
    <text evidence="2">The sequence shown here is derived from an EMBL/GenBank/DDBJ whole genome shotgun (WGS) entry which is preliminary data.</text>
</comment>
<dbReference type="InterPro" id="IPR021008">
    <property type="entry name" value="DltX"/>
</dbReference>
<organism evidence="2 3">
    <name type="scientific">Bombilactobacillus apium</name>
    <dbReference type="NCBI Taxonomy" id="2675299"/>
    <lineage>
        <taxon>Bacteria</taxon>
        <taxon>Bacillati</taxon>
        <taxon>Bacillota</taxon>
        <taxon>Bacilli</taxon>
        <taxon>Lactobacillales</taxon>
        <taxon>Lactobacillaceae</taxon>
        <taxon>Bombilactobacillus</taxon>
    </lineage>
</organism>
<name>A0A850R582_9LACO</name>
<keyword evidence="1" id="KW-0472">Membrane</keyword>
<dbReference type="AlphaFoldDB" id="A0A850R582"/>
<accession>A0A850R582</accession>
<keyword evidence="1" id="KW-0812">Transmembrane</keyword>
<protein>
    <submittedName>
        <fullName evidence="2">Teichoic acid D-Ala incorporation-associated protein DltX</fullName>
    </submittedName>
</protein>
<evidence type="ECO:0000313" key="2">
    <source>
        <dbReference type="EMBL" id="NVY97121.1"/>
    </source>
</evidence>
<proteinExistence type="predicted"/>
<dbReference type="Proteomes" id="UP000563523">
    <property type="component" value="Unassembled WGS sequence"/>
</dbReference>